<keyword evidence="3" id="KW-1185">Reference proteome</keyword>
<keyword evidence="1" id="KW-0812">Transmembrane</keyword>
<protein>
    <submittedName>
        <fullName evidence="2">Phosphatase</fullName>
    </submittedName>
</protein>
<dbReference type="RefSeq" id="WP_182091958.1">
    <property type="nucleotide sequence ID" value="NZ_CP059540.1"/>
</dbReference>
<dbReference type="Proteomes" id="UP000514716">
    <property type="component" value="Chromosome"/>
</dbReference>
<evidence type="ECO:0000313" key="3">
    <source>
        <dbReference type="Proteomes" id="UP000514716"/>
    </source>
</evidence>
<keyword evidence="1" id="KW-0472">Membrane</keyword>
<reference evidence="2 3" key="1">
    <citation type="submission" date="2020-07" db="EMBL/GenBank/DDBJ databases">
        <title>Screening of a cold-adapted Planococcus bacterium producing protease in traditional shrimp paste and protease identification by genome sequencing.</title>
        <authorList>
            <person name="Gao R."/>
            <person name="Leng W."/>
            <person name="Chu Q."/>
            <person name="Wu X."/>
            <person name="Liu H."/>
            <person name="Li X."/>
        </authorList>
    </citation>
    <scope>NUCLEOTIDE SEQUENCE [LARGE SCALE GENOMIC DNA]</scope>
    <source>
        <strain evidence="2 3">XJ11</strain>
    </source>
</reference>
<gene>
    <name evidence="2" type="ORF">H1Q58_15040</name>
</gene>
<dbReference type="EMBL" id="CP059540">
    <property type="protein sequence ID" value="QMT17255.1"/>
    <property type="molecule type" value="Genomic_DNA"/>
</dbReference>
<evidence type="ECO:0000313" key="2">
    <source>
        <dbReference type="EMBL" id="QMT17255.1"/>
    </source>
</evidence>
<proteinExistence type="predicted"/>
<name>A0A7D7MB25_PLAMR</name>
<accession>A0A7D7MB25</accession>
<feature type="transmembrane region" description="Helical" evidence="1">
    <location>
        <begin position="42"/>
        <end position="72"/>
    </location>
</feature>
<dbReference type="AlphaFoldDB" id="A0A7D7MB25"/>
<dbReference type="KEGG" id="pdec:H1Q58_15040"/>
<evidence type="ECO:0000256" key="1">
    <source>
        <dbReference type="SAM" id="Phobius"/>
    </source>
</evidence>
<sequence>MMKQLIGGGIAVISGVLLFGFTLVAAAVYTLQMGSGGYYSEYGLYLSALWEVGIVPLVLSIIFFIIGLVLLFKAIDNEWKGKYFLVAEDTKPNDTES</sequence>
<organism evidence="2 3">
    <name type="scientific">Planococcus maritimus</name>
    <dbReference type="NCBI Taxonomy" id="192421"/>
    <lineage>
        <taxon>Bacteria</taxon>
        <taxon>Bacillati</taxon>
        <taxon>Bacillota</taxon>
        <taxon>Bacilli</taxon>
        <taxon>Bacillales</taxon>
        <taxon>Caryophanaceae</taxon>
        <taxon>Planococcus</taxon>
    </lineage>
</organism>
<keyword evidence="1" id="KW-1133">Transmembrane helix</keyword>